<comment type="caution">
    <text evidence="1">The sequence shown here is derived from an EMBL/GenBank/DDBJ whole genome shotgun (WGS) entry which is preliminary data.</text>
</comment>
<name>A0A7X9RTJ3_9BACT</name>
<organism evidence="1 2">
    <name type="scientific">Flammeovirga aprica JL-4</name>
    <dbReference type="NCBI Taxonomy" id="694437"/>
    <lineage>
        <taxon>Bacteria</taxon>
        <taxon>Pseudomonadati</taxon>
        <taxon>Bacteroidota</taxon>
        <taxon>Cytophagia</taxon>
        <taxon>Cytophagales</taxon>
        <taxon>Flammeovirgaceae</taxon>
        <taxon>Flammeovirga</taxon>
    </lineage>
</organism>
<evidence type="ECO:0000313" key="1">
    <source>
        <dbReference type="EMBL" id="NME68565.1"/>
    </source>
</evidence>
<accession>A0A7X9RTJ3</accession>
<dbReference type="InterPro" id="IPR046525">
    <property type="entry name" value="DUF6702"/>
</dbReference>
<dbReference type="Proteomes" id="UP000576082">
    <property type="component" value="Unassembled WGS sequence"/>
</dbReference>
<keyword evidence="2" id="KW-1185">Reference proteome</keyword>
<dbReference type="EMBL" id="JABANE010000025">
    <property type="protein sequence ID" value="NME68565.1"/>
    <property type="molecule type" value="Genomic_DNA"/>
</dbReference>
<evidence type="ECO:0000313" key="2">
    <source>
        <dbReference type="Proteomes" id="UP000576082"/>
    </source>
</evidence>
<protein>
    <submittedName>
        <fullName evidence="1">Uncharacterized protein</fullName>
    </submittedName>
</protein>
<reference evidence="1 2" key="1">
    <citation type="submission" date="2020-04" db="EMBL/GenBank/DDBJ databases">
        <title>Flammeovirga sp. SR4, a novel species isolated from seawater.</title>
        <authorList>
            <person name="Wang X."/>
        </authorList>
    </citation>
    <scope>NUCLEOTIDE SEQUENCE [LARGE SCALE GENOMIC DNA]</scope>
    <source>
        <strain evidence="1 2">ATCC 23126</strain>
    </source>
</reference>
<gene>
    <name evidence="1" type="ORF">HHU12_11395</name>
</gene>
<sequence length="140" mass="16716">MNYNEETKGMEIAMKVFFDDLEDAIVLSGGPELHLFTEKEHPQSDEWILKYLQENLQLKINEKAVKLTWVGKETDEKRDIQSLWVYLEVQNIRKVKDLQVKNTILYDVHQDQRNMLHLKCNGKKVSWLFDIKKISETIHW</sequence>
<dbReference type="Pfam" id="PF20420">
    <property type="entry name" value="DUF6702"/>
    <property type="match status" value="1"/>
</dbReference>
<dbReference type="AlphaFoldDB" id="A0A7X9RTJ3"/>
<proteinExistence type="predicted"/>